<dbReference type="STRING" id="400682.A0A1X7T3X8"/>
<dbReference type="GO" id="GO:0003676">
    <property type="term" value="F:nucleic acid binding"/>
    <property type="evidence" value="ECO:0007669"/>
    <property type="project" value="InterPro"/>
</dbReference>
<dbReference type="SMART" id="SM00490">
    <property type="entry name" value="HELICc"/>
    <property type="match status" value="1"/>
</dbReference>
<feature type="domain" description="Helicase C-terminal" evidence="10">
    <location>
        <begin position="178"/>
        <end position="328"/>
    </location>
</feature>
<dbReference type="InParanoid" id="A0A1X7T3X8"/>
<dbReference type="AlphaFoldDB" id="A0A1X7T3X8"/>
<evidence type="ECO:0000256" key="3">
    <source>
        <dbReference type="ARBA" id="ARBA00022840"/>
    </source>
</evidence>
<dbReference type="SMART" id="SM00487">
    <property type="entry name" value="DEXDc"/>
    <property type="match status" value="1"/>
</dbReference>
<dbReference type="OMA" id="ANDYEPG"/>
<evidence type="ECO:0000256" key="8">
    <source>
        <dbReference type="ARBA" id="ARBA00034808"/>
    </source>
</evidence>
<evidence type="ECO:0000256" key="1">
    <source>
        <dbReference type="ARBA" id="ARBA00005446"/>
    </source>
</evidence>
<dbReference type="PANTHER" id="PTHR13710">
    <property type="entry name" value="DNA HELICASE RECQ FAMILY MEMBER"/>
    <property type="match status" value="1"/>
</dbReference>
<dbReference type="GO" id="GO:0005634">
    <property type="term" value="C:nucleus"/>
    <property type="evidence" value="ECO:0007669"/>
    <property type="project" value="TreeGrafter"/>
</dbReference>
<keyword evidence="3" id="KW-0067">ATP-binding</keyword>
<evidence type="ECO:0000256" key="5">
    <source>
        <dbReference type="ARBA" id="ARBA00023235"/>
    </source>
</evidence>
<evidence type="ECO:0000313" key="11">
    <source>
        <dbReference type="EnsemblMetazoa" id="Aqu2.1.09197_001"/>
    </source>
</evidence>
<dbReference type="Pfam" id="PF00270">
    <property type="entry name" value="DEAD"/>
    <property type="match status" value="1"/>
</dbReference>
<keyword evidence="6" id="KW-0539">Nucleus</keyword>
<dbReference type="EnsemblMetazoa" id="Aqu2.1.09197_001">
    <property type="protein sequence ID" value="Aqu2.1.09197_001"/>
    <property type="gene ID" value="Aqu2.1.09197"/>
</dbReference>
<dbReference type="OrthoDB" id="6050068at2759"/>
<comment type="catalytic activity">
    <reaction evidence="7">
        <text>Couples ATP hydrolysis with the unwinding of duplex DNA by translocating in the 3'-5' direction.</text>
        <dbReference type="EC" id="5.6.2.4"/>
    </reaction>
</comment>
<evidence type="ECO:0000256" key="2">
    <source>
        <dbReference type="ARBA" id="ARBA00022741"/>
    </source>
</evidence>
<dbReference type="PROSITE" id="PS51194">
    <property type="entry name" value="HELICASE_CTER"/>
    <property type="match status" value="1"/>
</dbReference>
<evidence type="ECO:0000256" key="9">
    <source>
        <dbReference type="ARBA" id="ARBA00044542"/>
    </source>
</evidence>
<dbReference type="InterPro" id="IPR001650">
    <property type="entry name" value="Helicase_C-like"/>
</dbReference>
<dbReference type="SUPFAM" id="SSF52540">
    <property type="entry name" value="P-loop containing nucleoside triphosphate hydrolases"/>
    <property type="match status" value="1"/>
</dbReference>
<keyword evidence="4" id="KW-0238">DNA-binding</keyword>
<dbReference type="Gene3D" id="3.40.50.300">
    <property type="entry name" value="P-loop containing nucleotide triphosphate hydrolases"/>
    <property type="match status" value="2"/>
</dbReference>
<keyword evidence="2" id="KW-0547">Nucleotide-binding</keyword>
<organism evidence="11">
    <name type="scientific">Amphimedon queenslandica</name>
    <name type="common">Sponge</name>
    <dbReference type="NCBI Taxonomy" id="400682"/>
    <lineage>
        <taxon>Eukaryota</taxon>
        <taxon>Metazoa</taxon>
        <taxon>Porifera</taxon>
        <taxon>Demospongiae</taxon>
        <taxon>Heteroscleromorpha</taxon>
        <taxon>Haplosclerida</taxon>
        <taxon>Niphatidae</taxon>
        <taxon>Amphimedon</taxon>
    </lineage>
</organism>
<dbReference type="InterPro" id="IPR011545">
    <property type="entry name" value="DEAD/DEAH_box_helicase_dom"/>
</dbReference>
<sequence>MEVTAAVQKAGEIFGYTSLKEEQLLCMTAFIEGNDVFCILPTGYGKTLCFACLPQAFDLLHDNNEDSKSIIIVVSPLTALIKDQVEALRKRKISVGYIDSENEKYVISDVIKGKYSIVMMGPEMLMGKWRGLLASNKVYQKRLVEPYVIALSPDKANVLYAVREVGEYSVIFRYILMEITTKRTLLPRIIIFCKNKGDCGRLYTYFKANMGQEFTDPPGASEQLPDHRLIDMYFQGTEPANFTSPSRLRIVICTVAFGMGVDCSDIRMVIHLGAPSDIEMYVQEVGRGGRDGLPTYALLLNSARLLKNCSKAMLDYCSNARTCRRTVLFQDFEKTGSVSTSTGCDCCDICGKSCNCNSCKSKLQQFYNFMPIMFGIDK</sequence>
<dbReference type="InterPro" id="IPR027417">
    <property type="entry name" value="P-loop_NTPase"/>
</dbReference>
<protein>
    <recommendedName>
        <fullName evidence="8">DNA 3'-5' helicase</fullName>
        <ecNumber evidence="8">5.6.2.4</ecNumber>
    </recommendedName>
    <alternativeName>
        <fullName evidence="9">DNA 3'-5' helicase BLM</fullName>
    </alternativeName>
</protein>
<dbReference type="GO" id="GO:0043138">
    <property type="term" value="F:3'-5' DNA helicase activity"/>
    <property type="evidence" value="ECO:0007669"/>
    <property type="project" value="UniProtKB-EC"/>
</dbReference>
<dbReference type="EC" id="5.6.2.4" evidence="8"/>
<dbReference type="GO" id="GO:0009378">
    <property type="term" value="F:four-way junction helicase activity"/>
    <property type="evidence" value="ECO:0007669"/>
    <property type="project" value="TreeGrafter"/>
</dbReference>
<evidence type="ECO:0000256" key="6">
    <source>
        <dbReference type="ARBA" id="ARBA00023242"/>
    </source>
</evidence>
<dbReference type="PANTHER" id="PTHR13710:SF153">
    <property type="entry name" value="RECQ-LIKE DNA HELICASE BLM"/>
    <property type="match status" value="1"/>
</dbReference>
<dbReference type="GO" id="GO:0005694">
    <property type="term" value="C:chromosome"/>
    <property type="evidence" value="ECO:0007669"/>
    <property type="project" value="TreeGrafter"/>
</dbReference>
<reference evidence="11" key="1">
    <citation type="submission" date="2017-05" db="UniProtKB">
        <authorList>
            <consortium name="EnsemblMetazoa"/>
        </authorList>
    </citation>
    <scope>IDENTIFICATION</scope>
</reference>
<proteinExistence type="inferred from homology"/>
<accession>A0A1X7T3X8</accession>
<dbReference type="eggNOG" id="KOG0351">
    <property type="taxonomic scope" value="Eukaryota"/>
</dbReference>
<evidence type="ECO:0000256" key="7">
    <source>
        <dbReference type="ARBA" id="ARBA00034617"/>
    </source>
</evidence>
<dbReference type="Pfam" id="PF00271">
    <property type="entry name" value="Helicase_C"/>
    <property type="match status" value="1"/>
</dbReference>
<evidence type="ECO:0000259" key="10">
    <source>
        <dbReference type="PROSITE" id="PS51194"/>
    </source>
</evidence>
<dbReference type="GO" id="GO:0005737">
    <property type="term" value="C:cytoplasm"/>
    <property type="evidence" value="ECO:0007669"/>
    <property type="project" value="TreeGrafter"/>
</dbReference>
<evidence type="ECO:0000256" key="4">
    <source>
        <dbReference type="ARBA" id="ARBA00023125"/>
    </source>
</evidence>
<dbReference type="GO" id="GO:0005524">
    <property type="term" value="F:ATP binding"/>
    <property type="evidence" value="ECO:0007669"/>
    <property type="project" value="UniProtKB-KW"/>
</dbReference>
<comment type="similarity">
    <text evidence="1">Belongs to the helicase family. RecQ subfamily.</text>
</comment>
<dbReference type="InterPro" id="IPR014001">
    <property type="entry name" value="Helicase_ATP-bd"/>
</dbReference>
<keyword evidence="5" id="KW-0413">Isomerase</keyword>
<name>A0A1X7T3X8_AMPQE</name>
<dbReference type="GO" id="GO:0000724">
    <property type="term" value="P:double-strand break repair via homologous recombination"/>
    <property type="evidence" value="ECO:0007669"/>
    <property type="project" value="TreeGrafter"/>
</dbReference>